<feature type="compositionally biased region" description="Polar residues" evidence="1">
    <location>
        <begin position="589"/>
        <end position="600"/>
    </location>
</feature>
<feature type="region of interest" description="Disordered" evidence="1">
    <location>
        <begin position="509"/>
        <end position="532"/>
    </location>
</feature>
<organism evidence="2 3">
    <name type="scientific">Talaromyces marneffei (strain ATCC 18224 / CBS 334.59 / QM 7333)</name>
    <name type="common">Penicillium marneffei</name>
    <dbReference type="NCBI Taxonomy" id="441960"/>
    <lineage>
        <taxon>Eukaryota</taxon>
        <taxon>Fungi</taxon>
        <taxon>Dikarya</taxon>
        <taxon>Ascomycota</taxon>
        <taxon>Pezizomycotina</taxon>
        <taxon>Eurotiomycetes</taxon>
        <taxon>Eurotiomycetidae</taxon>
        <taxon>Eurotiales</taxon>
        <taxon>Trichocomaceae</taxon>
        <taxon>Talaromyces</taxon>
        <taxon>Talaromyces sect. Talaromyces</taxon>
    </lineage>
</organism>
<feature type="region of interest" description="Disordered" evidence="1">
    <location>
        <begin position="234"/>
        <end position="268"/>
    </location>
</feature>
<evidence type="ECO:0000313" key="2">
    <source>
        <dbReference type="EMBL" id="EEA28134.1"/>
    </source>
</evidence>
<evidence type="ECO:0000256" key="1">
    <source>
        <dbReference type="SAM" id="MobiDB-lite"/>
    </source>
</evidence>
<gene>
    <name evidence="2" type="ORF">PMAA_029520</name>
</gene>
<feature type="region of interest" description="Disordered" evidence="1">
    <location>
        <begin position="128"/>
        <end position="165"/>
    </location>
</feature>
<dbReference type="VEuPathDB" id="FungiDB:PMAA_029520"/>
<feature type="region of interest" description="Disordered" evidence="1">
    <location>
        <begin position="71"/>
        <end position="94"/>
    </location>
</feature>
<dbReference type="PhylomeDB" id="B6Q3P5"/>
<protein>
    <submittedName>
        <fullName evidence="2">Uncharacterized protein</fullName>
    </submittedName>
</protein>
<reference evidence="3" key="1">
    <citation type="journal article" date="2015" name="Genome Announc.">
        <title>Genome sequence of the AIDS-associated pathogen Penicillium marneffei (ATCC18224) and its near taxonomic relative Talaromyces stipitatus (ATCC10500).</title>
        <authorList>
            <person name="Nierman W.C."/>
            <person name="Fedorova-Abrams N.D."/>
            <person name="Andrianopoulos A."/>
        </authorList>
    </citation>
    <scope>NUCLEOTIDE SEQUENCE [LARGE SCALE GENOMIC DNA]</scope>
    <source>
        <strain evidence="3">ATCC 18224 / CBS 334.59 / QM 7333</strain>
    </source>
</reference>
<dbReference type="OrthoDB" id="5402147at2759"/>
<feature type="compositionally biased region" description="Basic residues" evidence="1">
    <location>
        <begin position="577"/>
        <end position="588"/>
    </location>
</feature>
<name>B6Q3P5_TALMQ</name>
<feature type="region of interest" description="Disordered" evidence="1">
    <location>
        <begin position="398"/>
        <end position="427"/>
    </location>
</feature>
<feature type="region of interest" description="Disordered" evidence="1">
    <location>
        <begin position="570"/>
        <end position="614"/>
    </location>
</feature>
<accession>B6Q3P5</accession>
<proteinExistence type="predicted"/>
<dbReference type="AlphaFoldDB" id="B6Q3P5"/>
<dbReference type="Proteomes" id="UP000001294">
    <property type="component" value="Unassembled WGS sequence"/>
</dbReference>
<dbReference type="HOGENOM" id="CLU_017407_0_0_1"/>
<feature type="compositionally biased region" description="Low complexity" evidence="1">
    <location>
        <begin position="400"/>
        <end position="424"/>
    </location>
</feature>
<feature type="compositionally biased region" description="Basic and acidic residues" evidence="1">
    <location>
        <begin position="81"/>
        <end position="90"/>
    </location>
</feature>
<keyword evidence="3" id="KW-1185">Reference proteome</keyword>
<evidence type="ECO:0000313" key="3">
    <source>
        <dbReference type="Proteomes" id="UP000001294"/>
    </source>
</evidence>
<dbReference type="EMBL" id="DS995899">
    <property type="protein sequence ID" value="EEA28134.1"/>
    <property type="molecule type" value="Genomic_DNA"/>
</dbReference>
<feature type="compositionally biased region" description="Low complexity" evidence="1">
    <location>
        <begin position="516"/>
        <end position="527"/>
    </location>
</feature>
<sequence length="645" mass="71154">MTAAPLSFVINRSRGSPFLTKMAFRLPTHAPPRRQTSYPASEQRALELATHTSQHQQQIDDDSKEWILFSPSQAASTTTRTRSDSTERTARTAGVSRLSDFSSFNAATHADTGDSASVDVLDEDATELDSLDDGLPDFRESNAPDSSNYPVLPTHDGLGSFHASGQQVQEQLWRYEQFNPRRSADAAPTRRSSLQNHLATVDELESLADRERWQRIEKWRTEQSRILLEEIERETRRRQRRSSRGSIGATSRRSGNDALGSISETKAMDVSSMSSDAAWSQGDSSKESILRRITRKVIRDLMGIDDSILSVILGESLADDIHLTSYIDEDSHPDIREMQEAIRDVPVTVLSADENAWQERLLQRIARELGVLVHQIWEHPGAFSTYLRAEDPAEFYAGMPVTSSQPSIQPSSRITPSTPPQTTTEDSNIFSVSSPQFNPTLQHDPATAEHVAEWGIDDGEIGAATQSRTRAPQESSTTPLATQEYEYWEQDLDVTMIFRYLMNRFRRGDKQGNADTSASTPPSTTTSNEQDASNRAAIIRQHHPLVARAHARSQARQLGLRAQMRAAGISTPTSPISRHHHQVNRFRRPSSSCASQSTKVSAKRTHNGLGSGSSRPYWDIGGSVGSGSAAVSVGGPAGIGAWGEV</sequence>